<dbReference type="RefSeq" id="WP_285092666.1">
    <property type="nucleotide sequence ID" value="NZ_CP126975.1"/>
</dbReference>
<evidence type="ECO:0000313" key="1">
    <source>
        <dbReference type="EMBL" id="WIM80720.1"/>
    </source>
</evidence>
<gene>
    <name evidence="1" type="ORF">QP018_05690</name>
</gene>
<proteinExistence type="predicted"/>
<organism evidence="1 2">
    <name type="scientific">Gallibacterium anatis</name>
    <dbReference type="NCBI Taxonomy" id="750"/>
    <lineage>
        <taxon>Bacteria</taxon>
        <taxon>Pseudomonadati</taxon>
        <taxon>Pseudomonadota</taxon>
        <taxon>Gammaproteobacteria</taxon>
        <taxon>Pasteurellales</taxon>
        <taxon>Pasteurellaceae</taxon>
        <taxon>Gallibacterium</taxon>
    </lineage>
</organism>
<keyword evidence="2" id="KW-1185">Reference proteome</keyword>
<dbReference type="Proteomes" id="UP001226750">
    <property type="component" value="Chromosome"/>
</dbReference>
<accession>A0AAX3XGL3</accession>
<dbReference type="AlphaFoldDB" id="A0AAX3XGL3"/>
<dbReference type="EMBL" id="CP126975">
    <property type="protein sequence ID" value="WIM80720.1"/>
    <property type="molecule type" value="Genomic_DNA"/>
</dbReference>
<name>A0AAX3XGL3_9PAST</name>
<protein>
    <submittedName>
        <fullName evidence="1">Uncharacterized protein</fullName>
    </submittedName>
</protein>
<evidence type="ECO:0000313" key="2">
    <source>
        <dbReference type="Proteomes" id="UP001226750"/>
    </source>
</evidence>
<sequence length="115" mass="13655">MKRFYTPLINTFNATYFDFNELVQEIICECAYLEKRKSSFTDVALIESIIAQAREDVLTLQLIDYPNPCLDTGDFSVAFCQRLPLKYLKARWIFFKYQSSQKLDQFYKQCDVLVY</sequence>
<reference evidence="1 2" key="1">
    <citation type="submission" date="2023-06" db="EMBL/GenBank/DDBJ databases">
        <title>Complete Genome Sequence of Gallibacterium anatis Strain BJF12, Isolated from a chicken with diarrhea.</title>
        <authorList>
            <person name="Guo F."/>
            <person name="Bu W."/>
            <person name="Xu F."/>
            <person name="Wen T."/>
        </authorList>
    </citation>
    <scope>NUCLEOTIDE SEQUENCE [LARGE SCALE GENOMIC DNA]</scope>
    <source>
        <strain evidence="1 2">BJF12</strain>
    </source>
</reference>